<dbReference type="KEGG" id="nan:AArc1_1362"/>
<name>A0A346PDV2_9EURY</name>
<feature type="domain" description="PGF-CTERM archaeal protein-sorting signal" evidence="3">
    <location>
        <begin position="159"/>
        <end position="180"/>
    </location>
</feature>
<keyword evidence="2" id="KW-0472">Membrane</keyword>
<feature type="transmembrane region" description="Helical" evidence="2">
    <location>
        <begin position="159"/>
        <end position="179"/>
    </location>
</feature>
<sequence length="182" mass="19193">MTHVDNTQIVESDWEQLAVRLTVGAAAGILLVGLMAVMMVGVGAATEEQFADNVTLESEDDSLELEVTFNDSIDDENATAEVLFYDADEYDDGEPVENNSLDADAGQTLVTTFDWSDYDDLENGDEHTVVVEGDDDAIESVERIDDRLIGGGVGGADSVPGFGVVVAIAALATAGMLAARSN</sequence>
<dbReference type="EMBL" id="CP024047">
    <property type="protein sequence ID" value="AXR77697.1"/>
    <property type="molecule type" value="Genomic_DNA"/>
</dbReference>
<proteinExistence type="predicted"/>
<keyword evidence="2" id="KW-0812">Transmembrane</keyword>
<evidence type="ECO:0000313" key="4">
    <source>
        <dbReference type="EMBL" id="AXR77697.1"/>
    </source>
</evidence>
<evidence type="ECO:0000256" key="1">
    <source>
        <dbReference type="ARBA" id="ARBA00022729"/>
    </source>
</evidence>
<reference evidence="5" key="1">
    <citation type="submission" date="2017-10" db="EMBL/GenBank/DDBJ databases">
        <title>Phenotypic and genomic properties of facultatively anaerobic sulfur-reducing natronoarchaea from hypersaline soda lakes.</title>
        <authorList>
            <person name="Sorokin D.Y."/>
            <person name="Kublanov I.V."/>
            <person name="Roman P."/>
            <person name="Sinninghe Damste J.S."/>
            <person name="Golyshin P.N."/>
            <person name="Rojo D."/>
            <person name="Ciordia S."/>
            <person name="Mena Md.C."/>
            <person name="Ferrer M."/>
            <person name="Messina E."/>
            <person name="Smedile F."/>
            <person name="La Spada G."/>
            <person name="La Cono V."/>
            <person name="Yakimov M.M."/>
        </authorList>
    </citation>
    <scope>NUCLEOTIDE SEQUENCE [LARGE SCALE GENOMIC DNA]</scope>
    <source>
        <strain evidence="5">AArc1</strain>
    </source>
</reference>
<dbReference type="Pfam" id="PF18204">
    <property type="entry name" value="PGF-CTERM"/>
    <property type="match status" value="1"/>
</dbReference>
<evidence type="ECO:0000259" key="3">
    <source>
        <dbReference type="Pfam" id="PF18204"/>
    </source>
</evidence>
<protein>
    <recommendedName>
        <fullName evidence="3">PGF-CTERM archaeal protein-sorting signal domain-containing protein</fullName>
    </recommendedName>
</protein>
<dbReference type="RefSeq" id="WP_117363840.1">
    <property type="nucleotide sequence ID" value="NZ_CP024047.1"/>
</dbReference>
<dbReference type="Proteomes" id="UP000258707">
    <property type="component" value="Chromosome"/>
</dbReference>
<gene>
    <name evidence="4" type="ORF">AArc1_1362</name>
</gene>
<dbReference type="GO" id="GO:0005886">
    <property type="term" value="C:plasma membrane"/>
    <property type="evidence" value="ECO:0007669"/>
    <property type="project" value="UniProtKB-SubCell"/>
</dbReference>
<dbReference type="AlphaFoldDB" id="A0A346PDV2"/>
<keyword evidence="1" id="KW-0732">Signal</keyword>
<dbReference type="InterPro" id="IPR026371">
    <property type="entry name" value="PGF_CTERM"/>
</dbReference>
<keyword evidence="2" id="KW-1133">Transmembrane helix</keyword>
<dbReference type="NCBIfam" id="TIGR04126">
    <property type="entry name" value="PGF_CTERM"/>
    <property type="match status" value="1"/>
</dbReference>
<evidence type="ECO:0000313" key="5">
    <source>
        <dbReference type="Proteomes" id="UP000258707"/>
    </source>
</evidence>
<organism evidence="4 5">
    <name type="scientific">Natrarchaeobaculum sulfurireducens</name>
    <dbReference type="NCBI Taxonomy" id="2044521"/>
    <lineage>
        <taxon>Archaea</taxon>
        <taxon>Methanobacteriati</taxon>
        <taxon>Methanobacteriota</taxon>
        <taxon>Stenosarchaea group</taxon>
        <taxon>Halobacteria</taxon>
        <taxon>Halobacteriales</taxon>
        <taxon>Natrialbaceae</taxon>
        <taxon>Natrarchaeobaculum</taxon>
    </lineage>
</organism>
<evidence type="ECO:0000256" key="2">
    <source>
        <dbReference type="SAM" id="Phobius"/>
    </source>
</evidence>
<accession>A0A346PDV2</accession>
<dbReference type="GO" id="GO:0030115">
    <property type="term" value="C:S-layer"/>
    <property type="evidence" value="ECO:0007669"/>
    <property type="project" value="UniProtKB-SubCell"/>
</dbReference>
<feature type="transmembrane region" description="Helical" evidence="2">
    <location>
        <begin position="21"/>
        <end position="45"/>
    </location>
</feature>
<dbReference type="GeneID" id="37638165"/>